<dbReference type="Proteomes" id="UP000000745">
    <property type="component" value="Chromosome"/>
</dbReference>
<organism evidence="1 2">
    <name type="scientific">Escherichia fergusonii (strain ATCC 35469 / DSM 13698 / CCUG 18766 / IAM 14443 / JCM 21226 / LMG 7866 / NBRC 102419 / NCTC 12128 / CDC 0568-73)</name>
    <dbReference type="NCBI Taxonomy" id="585054"/>
    <lineage>
        <taxon>Bacteria</taxon>
        <taxon>Pseudomonadati</taxon>
        <taxon>Pseudomonadota</taxon>
        <taxon>Gammaproteobacteria</taxon>
        <taxon>Enterobacterales</taxon>
        <taxon>Enterobacteriaceae</taxon>
        <taxon>Escherichia</taxon>
    </lineage>
</organism>
<evidence type="ECO:0000313" key="2">
    <source>
        <dbReference type="Proteomes" id="UP000000745"/>
    </source>
</evidence>
<gene>
    <name evidence="1" type="primary">ydfZ</name>
    <name evidence="1" type="ordered locus">EFER_1534</name>
</gene>
<reference evidence="2" key="1">
    <citation type="journal article" date="2009" name="PLoS Genet.">
        <title>Organised genome dynamics in the Escherichia coli species results in highly diverse adaptive paths.</title>
        <authorList>
            <person name="Touchon M."/>
            <person name="Hoede C."/>
            <person name="Tenaillon O."/>
            <person name="Barbe V."/>
            <person name="Baeriswyl S."/>
            <person name="Bidet P."/>
            <person name="Bingen E."/>
            <person name="Bonacorsi S."/>
            <person name="Bouchier C."/>
            <person name="Bouvet O."/>
            <person name="Calteau A."/>
            <person name="Chiapello H."/>
            <person name="Clermont O."/>
            <person name="Cruveiller S."/>
            <person name="Danchin A."/>
            <person name="Diard M."/>
            <person name="Dossat C."/>
            <person name="Karoui M.E."/>
            <person name="Frapy E."/>
            <person name="Garry L."/>
            <person name="Ghigo J.M."/>
            <person name="Gilles A.M."/>
            <person name="Johnson J."/>
            <person name="Le Bouguenec C."/>
            <person name="Lescat M."/>
            <person name="Mangenot S."/>
            <person name="Martinez-Jehanne V."/>
            <person name="Matic I."/>
            <person name="Nassif X."/>
            <person name="Oztas S."/>
            <person name="Petit M.A."/>
            <person name="Pichon C."/>
            <person name="Rouy Z."/>
            <person name="Ruf C.S."/>
            <person name="Schneider D."/>
            <person name="Tourret J."/>
            <person name="Vacherie B."/>
            <person name="Vallenet D."/>
            <person name="Medigue C."/>
            <person name="Rocha E.P.C."/>
            <person name="Denamur E."/>
        </authorList>
    </citation>
    <scope>NUCLEOTIDE SEQUENCE [LARGE SCALE GENOMIC DNA]</scope>
    <source>
        <strain evidence="2">ATCC 35469 / DSM 13698 / BCRC 15582 / CCUG 18766 / IAM 14443 / JCM 21226 / LMG 7866 / NBRC 102419 / NCTC 12128 / CDC 0568-73</strain>
    </source>
</reference>
<dbReference type="NCBIfam" id="TIGR03318">
    <property type="entry name" value="YdfZ_fam"/>
    <property type="match status" value="1"/>
</dbReference>
<sequence>MVINTLLSMHIFIKKDVNLIKNKKIKCKEAYLYGARYVGFDCNSERRKTPMTTYDRNRNAITIGSRVMVSGTGHTGKILSIDTEGLTAEEIRRGKTAVVEGCEEKLSPMDLIRLGMN</sequence>
<proteinExistence type="predicted"/>
<name>B7LRB1_ESCF3</name>
<dbReference type="EMBL" id="CU928158">
    <property type="protein sequence ID" value="CAQ89053.1"/>
    <property type="molecule type" value="Genomic_DNA"/>
</dbReference>
<dbReference type="AlphaFoldDB" id="B7LRB1"/>
<evidence type="ECO:0008006" key="3">
    <source>
        <dbReference type="Google" id="ProtNLM"/>
    </source>
</evidence>
<dbReference type="InterPro" id="IPR017704">
    <property type="entry name" value="Se-bd_putative_YdfZ"/>
</dbReference>
<dbReference type="Pfam" id="PF14001">
    <property type="entry name" value="YdfZ"/>
    <property type="match status" value="1"/>
</dbReference>
<accession>B7LRB1</accession>
<keyword evidence="2" id="KW-1185">Reference proteome</keyword>
<protein>
    <recommendedName>
        <fullName evidence="3">Selenium-binding protein YdfZ</fullName>
    </recommendedName>
</protein>
<dbReference type="HOGENOM" id="CLU_2179893_0_0_6"/>
<evidence type="ECO:0000313" key="1">
    <source>
        <dbReference type="EMBL" id="CAQ89053.1"/>
    </source>
</evidence>
<dbReference type="KEGG" id="efe:EFER_1534"/>